<feature type="domain" description="Glycosyl transferase family 1" evidence="2">
    <location>
        <begin position="161"/>
        <end position="324"/>
    </location>
</feature>
<dbReference type="GO" id="GO:0016757">
    <property type="term" value="F:glycosyltransferase activity"/>
    <property type="evidence" value="ECO:0007669"/>
    <property type="project" value="UniProtKB-KW"/>
</dbReference>
<organism evidence="4 5">
    <name type="scientific">Lactovum miscens</name>
    <dbReference type="NCBI Taxonomy" id="190387"/>
    <lineage>
        <taxon>Bacteria</taxon>
        <taxon>Bacillati</taxon>
        <taxon>Bacillota</taxon>
        <taxon>Bacilli</taxon>
        <taxon>Lactobacillales</taxon>
        <taxon>Streptococcaceae</taxon>
        <taxon>Lactovum</taxon>
    </lineage>
</organism>
<dbReference type="Gene3D" id="3.40.50.2000">
    <property type="entry name" value="Glycogen Phosphorylase B"/>
    <property type="match status" value="2"/>
</dbReference>
<comment type="caution">
    <text evidence="4">The sequence shown here is derived from an EMBL/GenBank/DDBJ whole genome shotgun (WGS) entry which is preliminary data.</text>
</comment>
<evidence type="ECO:0000259" key="3">
    <source>
        <dbReference type="Pfam" id="PF13439"/>
    </source>
</evidence>
<gene>
    <name evidence="4" type="ORF">HNQ37_000704</name>
</gene>
<sequence length="352" mass="40889">MTSNKKSKITINMMSSADKIAGQGVGSAYRELIRLLRTYNSETLDLTINKIFAKADITHYHTVDFLFYLQSFLSKKHIGRRIGYVHFLPETLDGSIMLPLPLFWIFKAYVKSFYRRMDQLVVVNPDFKQKLIDIGMEPERVSYIPNFVAKEQFYEIPIDEKPVIRKKYNIPDNRFLVVGTGQIQYRKGIDDFVALAKRNPDITFLWAGGFSFGRITGNYKHYKELVNNHPQNCIFTGIVSRDEIRSLCNIADLFLLPSYDELFPMSILEAASCGAPIMLRDLDLYHNILSEKYIPCQDIEEMDAQLKKVSKDRSLLKHFKEMSKDVAATYSEESLTKIWEDFYKEQAELVKY</sequence>
<evidence type="ECO:0000313" key="4">
    <source>
        <dbReference type="EMBL" id="MBB5887827.1"/>
    </source>
</evidence>
<keyword evidence="1 4" id="KW-0808">Transferase</keyword>
<dbReference type="GO" id="GO:0009103">
    <property type="term" value="P:lipopolysaccharide biosynthetic process"/>
    <property type="evidence" value="ECO:0007669"/>
    <property type="project" value="TreeGrafter"/>
</dbReference>
<proteinExistence type="predicted"/>
<dbReference type="PANTHER" id="PTHR46401">
    <property type="entry name" value="GLYCOSYLTRANSFERASE WBBK-RELATED"/>
    <property type="match status" value="1"/>
</dbReference>
<dbReference type="Proteomes" id="UP000562464">
    <property type="component" value="Unassembled WGS sequence"/>
</dbReference>
<dbReference type="PANTHER" id="PTHR46401:SF2">
    <property type="entry name" value="GLYCOSYLTRANSFERASE WBBK-RELATED"/>
    <property type="match status" value="1"/>
</dbReference>
<dbReference type="Pfam" id="PF13439">
    <property type="entry name" value="Glyco_transf_4"/>
    <property type="match status" value="1"/>
</dbReference>
<reference evidence="4 5" key="1">
    <citation type="submission" date="2020-08" db="EMBL/GenBank/DDBJ databases">
        <title>Genomic Encyclopedia of Type Strains, Phase IV (KMG-IV): sequencing the most valuable type-strain genomes for metagenomic binning, comparative biology and taxonomic classification.</title>
        <authorList>
            <person name="Goeker M."/>
        </authorList>
    </citation>
    <scope>NUCLEOTIDE SEQUENCE [LARGE SCALE GENOMIC DNA]</scope>
    <source>
        <strain evidence="4 5">DSM 14925</strain>
    </source>
</reference>
<dbReference type="EC" id="2.4.1.-" evidence="4"/>
<keyword evidence="4" id="KW-0328">Glycosyltransferase</keyword>
<dbReference type="CDD" id="cd03801">
    <property type="entry name" value="GT4_PimA-like"/>
    <property type="match status" value="1"/>
</dbReference>
<evidence type="ECO:0000259" key="2">
    <source>
        <dbReference type="Pfam" id="PF00534"/>
    </source>
</evidence>
<name>A0A841C6C5_9LACT</name>
<feature type="domain" description="Glycosyltransferase subfamily 4-like N-terminal" evidence="3">
    <location>
        <begin position="50"/>
        <end position="149"/>
    </location>
</feature>
<evidence type="ECO:0000256" key="1">
    <source>
        <dbReference type="ARBA" id="ARBA00022679"/>
    </source>
</evidence>
<dbReference type="AlphaFoldDB" id="A0A841C6C5"/>
<dbReference type="InterPro" id="IPR028098">
    <property type="entry name" value="Glyco_trans_4-like_N"/>
</dbReference>
<dbReference type="Pfam" id="PF00534">
    <property type="entry name" value="Glycos_transf_1"/>
    <property type="match status" value="1"/>
</dbReference>
<dbReference type="EMBL" id="JACHHV010000008">
    <property type="protein sequence ID" value="MBB5887827.1"/>
    <property type="molecule type" value="Genomic_DNA"/>
</dbReference>
<protein>
    <submittedName>
        <fullName evidence="4">1,2-diacylglycerol-3-alpha-glucose alpha-1,2-galactosyltransferase</fullName>
        <ecNumber evidence="4">2.4.1.-</ecNumber>
    </submittedName>
</protein>
<dbReference type="RefSeq" id="WP_183539338.1">
    <property type="nucleotide sequence ID" value="NZ_JACHHV010000008.1"/>
</dbReference>
<dbReference type="SUPFAM" id="SSF53756">
    <property type="entry name" value="UDP-Glycosyltransferase/glycogen phosphorylase"/>
    <property type="match status" value="1"/>
</dbReference>
<dbReference type="InterPro" id="IPR001296">
    <property type="entry name" value="Glyco_trans_1"/>
</dbReference>
<keyword evidence="5" id="KW-1185">Reference proteome</keyword>
<accession>A0A841C6C5</accession>
<evidence type="ECO:0000313" key="5">
    <source>
        <dbReference type="Proteomes" id="UP000562464"/>
    </source>
</evidence>